<feature type="compositionally biased region" description="Acidic residues" evidence="1">
    <location>
        <begin position="198"/>
        <end position="222"/>
    </location>
</feature>
<dbReference type="Pfam" id="PF15623">
    <property type="entry name" value="CT47"/>
    <property type="match status" value="1"/>
</dbReference>
<dbReference type="PANTHER" id="PTHR32157:SF0">
    <property type="entry name" value="CANCER_TESTIS ANTIGEN FAMILY 47 MEMBER C1"/>
    <property type="match status" value="1"/>
</dbReference>
<feature type="region of interest" description="Disordered" evidence="1">
    <location>
        <begin position="111"/>
        <end position="226"/>
    </location>
</feature>
<organism evidence="2 3">
    <name type="scientific">Piliocolobus tephrosceles</name>
    <name type="common">Ugandan red Colobus</name>
    <dbReference type="NCBI Taxonomy" id="591936"/>
    <lineage>
        <taxon>Eukaryota</taxon>
        <taxon>Metazoa</taxon>
        <taxon>Chordata</taxon>
        <taxon>Craniata</taxon>
        <taxon>Vertebrata</taxon>
        <taxon>Euteleostomi</taxon>
        <taxon>Mammalia</taxon>
        <taxon>Eutheria</taxon>
        <taxon>Euarchontoglires</taxon>
        <taxon>Primates</taxon>
        <taxon>Haplorrhini</taxon>
        <taxon>Catarrhini</taxon>
        <taxon>Cercopithecidae</taxon>
        <taxon>Colobinae</taxon>
        <taxon>Piliocolobus</taxon>
    </lineage>
</organism>
<dbReference type="Proteomes" id="UP000694416">
    <property type="component" value="Unplaced"/>
</dbReference>
<feature type="region of interest" description="Disordered" evidence="1">
    <location>
        <begin position="332"/>
        <end position="419"/>
    </location>
</feature>
<evidence type="ECO:0000313" key="3">
    <source>
        <dbReference type="Proteomes" id="UP000694416"/>
    </source>
</evidence>
<feature type="compositionally biased region" description="Basic and acidic residues" evidence="1">
    <location>
        <begin position="402"/>
        <end position="411"/>
    </location>
</feature>
<reference evidence="2" key="1">
    <citation type="submission" date="2025-08" db="UniProtKB">
        <authorList>
            <consortium name="Ensembl"/>
        </authorList>
    </citation>
    <scope>IDENTIFICATION</scope>
</reference>
<proteinExistence type="predicted"/>
<protein>
    <submittedName>
        <fullName evidence="2">Uncharacterized protein</fullName>
    </submittedName>
</protein>
<dbReference type="PANTHER" id="PTHR32157">
    <property type="entry name" value="GENE 6268-RELATED"/>
    <property type="match status" value="1"/>
</dbReference>
<sequence length="419" mass="45524">MSLELTENPGLTLPVPPPVTCQPESFPPCLSPLRPALAGGSWDWLTVLPTLGCPQRQTLIPSVRRQTLILSAARPSPPLSHNHLRGHGLHHRGLSLVTIPVEALTGVMSATGDQDPIQKDQEAPVSQERAQAEVGGDREAGDSGPDSGDMVPVAEVAGVTGPTRGLGEEEGEQAASLAAAPGVRNPEEDSEIRIVVEMVEEEEEEEEEEVEEEEEEEEEEERNEAGNFDLVVATHRYPIIGFRVEFLDMVQSLLHRIYQNDHILTGLRGGRLMRRSRTPAPGGSNESPLLLVRERLGVRATGPEGEGLGLLQEAASVPEPEVPADWAEIIREPAEEPAEEASEEELSEEATEEPATEEPAAEEEAAEEPAAEEAAAPEEVTKYQHEKWDEKAQDAAGEEEKEQEKEKDAKNKVKNSKGT</sequence>
<dbReference type="InterPro" id="IPR028930">
    <property type="entry name" value="CT47"/>
</dbReference>
<dbReference type="Ensembl" id="ENSPTET00000042871.1">
    <property type="protein sequence ID" value="ENSPTEP00000031033.1"/>
    <property type="gene ID" value="ENSPTEG00000030094.1"/>
</dbReference>
<feature type="compositionally biased region" description="Basic and acidic residues" evidence="1">
    <location>
        <begin position="379"/>
        <end position="393"/>
    </location>
</feature>
<evidence type="ECO:0000313" key="2">
    <source>
        <dbReference type="Ensembl" id="ENSPTEP00000031033.1"/>
    </source>
</evidence>
<feature type="compositionally biased region" description="Basic and acidic residues" evidence="1">
    <location>
        <begin position="185"/>
        <end position="194"/>
    </location>
</feature>
<reference evidence="2" key="2">
    <citation type="submission" date="2025-09" db="UniProtKB">
        <authorList>
            <consortium name="Ensembl"/>
        </authorList>
    </citation>
    <scope>IDENTIFICATION</scope>
</reference>
<dbReference type="AlphaFoldDB" id="A0A8C9I383"/>
<name>A0A8C9I383_9PRIM</name>
<keyword evidence="3" id="KW-1185">Reference proteome</keyword>
<evidence type="ECO:0000256" key="1">
    <source>
        <dbReference type="SAM" id="MobiDB-lite"/>
    </source>
</evidence>
<accession>A0A8C9I383</accession>
<feature type="compositionally biased region" description="Acidic residues" evidence="1">
    <location>
        <begin position="335"/>
        <end position="371"/>
    </location>
</feature>